<dbReference type="Proteomes" id="UP000192374">
    <property type="component" value="Unassembled WGS sequence"/>
</dbReference>
<dbReference type="InterPro" id="IPR024516">
    <property type="entry name" value="Mce_C"/>
</dbReference>
<dbReference type="RefSeq" id="WP_083089064.1">
    <property type="nucleotide sequence ID" value="NZ_AP022583.1"/>
</dbReference>
<dbReference type="KEGG" id="mnv:MNVI_18810"/>
<dbReference type="AlphaFoldDB" id="A0A7I7PD65"/>
<dbReference type="PANTHER" id="PTHR33371:SF19">
    <property type="entry name" value="MCE-FAMILY PROTEIN MCE4A"/>
    <property type="match status" value="1"/>
</dbReference>
<dbReference type="GO" id="GO:0005576">
    <property type="term" value="C:extracellular region"/>
    <property type="evidence" value="ECO:0007669"/>
    <property type="project" value="TreeGrafter"/>
</dbReference>
<evidence type="ECO:0000313" key="6">
    <source>
        <dbReference type="Proteomes" id="UP000192374"/>
    </source>
</evidence>
<evidence type="ECO:0000313" key="7">
    <source>
        <dbReference type="Proteomes" id="UP000466894"/>
    </source>
</evidence>
<dbReference type="OrthoDB" id="3460188at2"/>
<reference evidence="4" key="3">
    <citation type="submission" date="2020-02" db="EMBL/GenBank/DDBJ databases">
        <authorList>
            <person name="Matsumoto Y."/>
            <person name="Motooka D."/>
            <person name="Nakamura S."/>
        </authorList>
    </citation>
    <scope>NUCLEOTIDE SEQUENCE</scope>
    <source>
        <strain evidence="4">JCM 16367</strain>
    </source>
</reference>
<evidence type="ECO:0000259" key="2">
    <source>
        <dbReference type="Pfam" id="PF02470"/>
    </source>
</evidence>
<keyword evidence="1" id="KW-0812">Transmembrane</keyword>
<accession>A0A7I7PD65</accession>
<organism evidence="4 7">
    <name type="scientific">Mycobacterium noviomagense</name>
    <dbReference type="NCBI Taxonomy" id="459858"/>
    <lineage>
        <taxon>Bacteria</taxon>
        <taxon>Bacillati</taxon>
        <taxon>Actinomycetota</taxon>
        <taxon>Actinomycetes</taxon>
        <taxon>Mycobacteriales</taxon>
        <taxon>Mycobacteriaceae</taxon>
        <taxon>Mycobacterium</taxon>
    </lineage>
</organism>
<dbReference type="InterPro" id="IPR005693">
    <property type="entry name" value="Mce"/>
</dbReference>
<dbReference type="EMBL" id="MVIC01000041">
    <property type="protein sequence ID" value="ORB11898.1"/>
    <property type="molecule type" value="Genomic_DNA"/>
</dbReference>
<sequence>MTTPRGKENVIRTPPYKTAGIVALVLALVVTGLVYWQFRGNFTPKTPLTMLSSRAGLVMDPGNPVTYNGVQIGRVGSISETQHNGKPAAKFTLNVNPKYIKLIPANVNANIRATTIFGNKYVALTSPKNPSPQRITPQHVIDATSVTTEINTLFQTITSITSKVDPVKVNLTLSAAAEAFNGLGDKFGQSLVKANAVLDDVNPQQPQVRRDIQQLAALGDTYANAAPDLIDFLNNAVITARTLHRQEKDLDQALLAAAGLGNTGEDIFRRGGPYLERGAADLVPTAKLLDTYSPELYCTVRNYHDVEPKIAAGTGGRGGYALRTETELLSGLGAILTPAGLTGTILTQGLLGIAGLVGGAPNPYIYPENLPRVNAHGGPGGAPGCWQTITRDFWPAPELVMDTGNSIAPYNHIEVGSPYAIEYVWGRQVGDNTINP</sequence>
<dbReference type="Pfam" id="PF02470">
    <property type="entry name" value="MlaD"/>
    <property type="match status" value="1"/>
</dbReference>
<evidence type="ECO:0000259" key="3">
    <source>
        <dbReference type="Pfam" id="PF11887"/>
    </source>
</evidence>
<dbReference type="InterPro" id="IPR052336">
    <property type="entry name" value="MlaD_Phospholipid_Transporter"/>
</dbReference>
<reference evidence="5 6" key="1">
    <citation type="submission" date="2017-02" db="EMBL/GenBank/DDBJ databases">
        <title>The new phylogeny of genus Mycobacterium.</title>
        <authorList>
            <person name="Tortoli E."/>
            <person name="Trovato A."/>
            <person name="Cirillo D.M."/>
        </authorList>
    </citation>
    <scope>NUCLEOTIDE SEQUENCE [LARGE SCALE GENOMIC DNA]</scope>
    <source>
        <strain evidence="5 6">DSM 45145</strain>
    </source>
</reference>
<dbReference type="NCBIfam" id="TIGR00996">
    <property type="entry name" value="Mtu_fam_mce"/>
    <property type="match status" value="1"/>
</dbReference>
<reference evidence="4 7" key="2">
    <citation type="journal article" date="2019" name="Emerg. Microbes Infect.">
        <title>Comprehensive subspecies identification of 175 nontuberculous mycobacteria species based on 7547 genomic profiles.</title>
        <authorList>
            <person name="Matsumoto Y."/>
            <person name="Kinjo T."/>
            <person name="Motooka D."/>
            <person name="Nabeya D."/>
            <person name="Jung N."/>
            <person name="Uechi K."/>
            <person name="Horii T."/>
            <person name="Iida T."/>
            <person name="Fujita J."/>
            <person name="Nakamura S."/>
        </authorList>
    </citation>
    <scope>NUCLEOTIDE SEQUENCE [LARGE SCALE GENOMIC DNA]</scope>
    <source>
        <strain evidence="4 7">JCM 16367</strain>
    </source>
</reference>
<dbReference type="Proteomes" id="UP000466894">
    <property type="component" value="Chromosome"/>
</dbReference>
<feature type="domain" description="Mce/MlaD" evidence="2">
    <location>
        <begin position="45"/>
        <end position="126"/>
    </location>
</feature>
<keyword evidence="1" id="KW-0472">Membrane</keyword>
<feature type="domain" description="Mammalian cell entry C-terminal" evidence="3">
    <location>
        <begin position="131"/>
        <end position="379"/>
    </location>
</feature>
<dbReference type="EMBL" id="AP022583">
    <property type="protein sequence ID" value="BBY06563.1"/>
    <property type="molecule type" value="Genomic_DNA"/>
</dbReference>
<dbReference type="InterPro" id="IPR003399">
    <property type="entry name" value="Mce/MlaD"/>
</dbReference>
<evidence type="ECO:0000313" key="5">
    <source>
        <dbReference type="EMBL" id="ORB11898.1"/>
    </source>
</evidence>
<evidence type="ECO:0000313" key="4">
    <source>
        <dbReference type="EMBL" id="BBY06563.1"/>
    </source>
</evidence>
<dbReference type="PANTHER" id="PTHR33371">
    <property type="entry name" value="INTERMEMBRANE PHOSPHOLIPID TRANSPORT SYSTEM BINDING PROTEIN MLAD-RELATED"/>
    <property type="match status" value="1"/>
</dbReference>
<evidence type="ECO:0000256" key="1">
    <source>
        <dbReference type="SAM" id="Phobius"/>
    </source>
</evidence>
<dbReference type="Pfam" id="PF11887">
    <property type="entry name" value="Mce4_CUP1"/>
    <property type="match status" value="1"/>
</dbReference>
<feature type="transmembrane region" description="Helical" evidence="1">
    <location>
        <begin position="21"/>
        <end position="38"/>
    </location>
</feature>
<dbReference type="GO" id="GO:0051701">
    <property type="term" value="P:biological process involved in interaction with host"/>
    <property type="evidence" value="ECO:0007669"/>
    <property type="project" value="TreeGrafter"/>
</dbReference>
<protein>
    <submittedName>
        <fullName evidence="4">Cell invasion protein</fullName>
    </submittedName>
    <submittedName>
        <fullName evidence="5">MCE-family protein MCE1A</fullName>
    </submittedName>
</protein>
<keyword evidence="6" id="KW-1185">Reference proteome</keyword>
<keyword evidence="1" id="KW-1133">Transmembrane helix</keyword>
<gene>
    <name evidence="4" type="primary">mce1A</name>
    <name evidence="5" type="ORF">BST37_17615</name>
    <name evidence="4" type="ORF">MNVI_18810</name>
</gene>
<proteinExistence type="predicted"/>
<name>A0A7I7PD65_9MYCO</name>